<accession>A0A731RAF3</accession>
<feature type="non-terminal residue" evidence="2">
    <location>
        <position position="1"/>
    </location>
</feature>
<comment type="caution">
    <text evidence="2">The sequence shown here is derived from an EMBL/GenBank/DDBJ whole genome shotgun (WGS) entry which is preliminary data.</text>
</comment>
<evidence type="ECO:0000313" key="2">
    <source>
        <dbReference type="EMBL" id="HAE4643002.1"/>
    </source>
</evidence>
<reference evidence="2" key="1">
    <citation type="journal article" date="2018" name="Genome Biol.">
        <title>SKESA: strategic k-mer extension for scrupulous assemblies.</title>
        <authorList>
            <person name="Souvorov A."/>
            <person name="Agarwala R."/>
            <person name="Lipman D.J."/>
        </authorList>
    </citation>
    <scope>NUCLEOTIDE SEQUENCE</scope>
    <source>
        <strain evidence="2">12-5143</strain>
    </source>
</reference>
<name>A0A731RAF3_SALER</name>
<dbReference type="AlphaFoldDB" id="A0A731RAF3"/>
<protein>
    <submittedName>
        <fullName evidence="2">Uncharacterized protein</fullName>
    </submittedName>
</protein>
<gene>
    <name evidence="2" type="ORF">G4D29_003753</name>
</gene>
<dbReference type="EMBL" id="DAARZY010000058">
    <property type="protein sequence ID" value="HAE4643002.1"/>
    <property type="molecule type" value="Genomic_DNA"/>
</dbReference>
<evidence type="ECO:0000256" key="1">
    <source>
        <dbReference type="SAM" id="Coils"/>
    </source>
</evidence>
<organism evidence="2">
    <name type="scientific">Salmonella enterica subsp. salamae serovar 42:r:-</name>
    <dbReference type="NCBI Taxonomy" id="2500152"/>
    <lineage>
        <taxon>Bacteria</taxon>
        <taxon>Pseudomonadati</taxon>
        <taxon>Pseudomonadota</taxon>
        <taxon>Gammaproteobacteria</taxon>
        <taxon>Enterobacterales</taxon>
        <taxon>Enterobacteriaceae</taxon>
        <taxon>Salmonella</taxon>
    </lineage>
</organism>
<keyword evidence="1" id="KW-0175">Coiled coil</keyword>
<feature type="coiled-coil region" evidence="1">
    <location>
        <begin position="87"/>
        <end position="121"/>
    </location>
</feature>
<proteinExistence type="predicted"/>
<reference evidence="2" key="2">
    <citation type="submission" date="2018-07" db="EMBL/GenBank/DDBJ databases">
        <authorList>
            <consortium name="NCBI Pathogen Detection Project"/>
        </authorList>
    </citation>
    <scope>NUCLEOTIDE SEQUENCE</scope>
    <source>
        <strain evidence="2">12-5143</strain>
    </source>
</reference>
<sequence length="199" mass="22015">NDSKRKQSALDLKIEEINKNVEYEYADAKARLNAEKANKAIEYDTSALEEKYNSAQVKLRDINVLIKEKEIEAQAVASSYHSAMSSMSKIRKELDSKEKELMDLNAKIIANQNKLDSINQEISKNTLPFARPTLGSNGFQGLDLSSANSILSGKNLAKLNWGQGINWPNLNSASLQTVSDIASGLNSVSHNSNDEKKNK</sequence>